<proteinExistence type="inferred from homology"/>
<evidence type="ECO:0000256" key="1">
    <source>
        <dbReference type="ARBA" id="ARBA00004442"/>
    </source>
</evidence>
<name>A0A0B7IX59_9PROT</name>
<dbReference type="InterPro" id="IPR051906">
    <property type="entry name" value="TolC-like"/>
</dbReference>
<dbReference type="EMBL" id="LN794158">
    <property type="protein sequence ID" value="CEN55643.1"/>
    <property type="molecule type" value="Genomic_DNA"/>
</dbReference>
<dbReference type="RefSeq" id="WP_045750884.1">
    <property type="nucleotide sequence ID" value="NZ_LN794158.1"/>
</dbReference>
<dbReference type="GO" id="GO:0009279">
    <property type="term" value="C:cell outer membrane"/>
    <property type="evidence" value="ECO:0007669"/>
    <property type="project" value="UniProtKB-SubCell"/>
</dbReference>
<sequence>MNCFAVFTKNNNKSTRTHAVLILASVLTSLNLNLNVYAAENFPRLSLDTAIEIALKNNIEKQISYQSAAIAESQYQQALSARWPTLTLQAGFQHRDKAPLFSVPANSISVAALGGAEVPVPAQNIKLMDQNISSAALQLMYPLYTGGKITSLINQTVIGKEIAQEEYRRTSLQVVRDVKRYYFAAQLTQALNKTAKAILSSLSSTRDFTKSLYEGGSETVNKLDFIKTELAVSYAKSVEIDFASKHQAALAALANTMGASWDSQISIETPLNNTLNQDPQIEALIQQANQFNPQINLLKLAVRASNEKIDEARSGYFPKVALTAEAKHLDSNIDSALVNGSTKDSWTIGVGISLPLFNGGMTTNQVNTARLQSSQMRDKQKLVEQGIATLIKKLFIEFDAARQQIAVSTLAAKQAQENVDLTASALQIGASKPQDMVEASILEAIVKGNLLRAQHDQQLQLAEINYVLGAEAQ</sequence>
<comment type="similarity">
    <text evidence="2">Belongs to the outer membrane factor (OMF) (TC 1.B.17) family.</text>
</comment>
<evidence type="ECO:0000313" key="10">
    <source>
        <dbReference type="Proteomes" id="UP000056322"/>
    </source>
</evidence>
<dbReference type="HOGENOM" id="CLU_568233_0_0_4"/>
<gene>
    <name evidence="9" type="ORF">BN1209_0599</name>
</gene>
<keyword evidence="7" id="KW-0998">Cell outer membrane</keyword>
<organism evidence="9 10">
    <name type="scientific">Candidatus Methylopumilus turicensis</name>
    <dbReference type="NCBI Taxonomy" id="1581680"/>
    <lineage>
        <taxon>Bacteria</taxon>
        <taxon>Pseudomonadati</taxon>
        <taxon>Pseudomonadota</taxon>
        <taxon>Betaproteobacteria</taxon>
        <taxon>Nitrosomonadales</taxon>
        <taxon>Methylophilaceae</taxon>
        <taxon>Candidatus Methylopumilus</taxon>
    </lineage>
</organism>
<reference evidence="10" key="1">
    <citation type="submission" date="2014-12" db="EMBL/GenBank/DDBJ databases">
        <authorList>
            <person name="Salcher M.M."/>
        </authorList>
    </citation>
    <scope>NUCLEOTIDE SEQUENCE [LARGE SCALE GENOMIC DNA]</scope>
    <source>
        <strain evidence="10">MMS-10A-171</strain>
    </source>
</reference>
<keyword evidence="6" id="KW-0472">Membrane</keyword>
<evidence type="ECO:0000256" key="4">
    <source>
        <dbReference type="ARBA" id="ARBA00022452"/>
    </source>
</evidence>
<keyword evidence="3" id="KW-0813">Transport</keyword>
<comment type="subcellular location">
    <subcellularLocation>
        <location evidence="1">Cell outer membrane</location>
    </subcellularLocation>
</comment>
<keyword evidence="5" id="KW-0812">Transmembrane</keyword>
<evidence type="ECO:0000256" key="3">
    <source>
        <dbReference type="ARBA" id="ARBA00022448"/>
    </source>
</evidence>
<evidence type="ECO:0000256" key="5">
    <source>
        <dbReference type="ARBA" id="ARBA00022692"/>
    </source>
</evidence>
<evidence type="ECO:0000256" key="2">
    <source>
        <dbReference type="ARBA" id="ARBA00007613"/>
    </source>
</evidence>
<dbReference type="Pfam" id="PF02321">
    <property type="entry name" value="OEP"/>
    <property type="match status" value="2"/>
</dbReference>
<feature type="chain" id="PRO_5002118118" evidence="8">
    <location>
        <begin position="39"/>
        <end position="473"/>
    </location>
</feature>
<protein>
    <submittedName>
        <fullName evidence="9">Putative Outer membrane efflux protein</fullName>
    </submittedName>
</protein>
<dbReference type="KEGG" id="mbac:BN1209_0599"/>
<dbReference type="STRING" id="1581680.BN1209_0599"/>
<dbReference type="GO" id="GO:0015562">
    <property type="term" value="F:efflux transmembrane transporter activity"/>
    <property type="evidence" value="ECO:0007669"/>
    <property type="project" value="InterPro"/>
</dbReference>
<accession>A0A0B7IX59</accession>
<evidence type="ECO:0000256" key="8">
    <source>
        <dbReference type="SAM" id="SignalP"/>
    </source>
</evidence>
<dbReference type="GO" id="GO:0015288">
    <property type="term" value="F:porin activity"/>
    <property type="evidence" value="ECO:0007669"/>
    <property type="project" value="TreeGrafter"/>
</dbReference>
<dbReference type="AlphaFoldDB" id="A0A0B7IX59"/>
<dbReference type="SUPFAM" id="SSF56954">
    <property type="entry name" value="Outer membrane efflux proteins (OEP)"/>
    <property type="match status" value="1"/>
</dbReference>
<dbReference type="OrthoDB" id="13803at2"/>
<dbReference type="PANTHER" id="PTHR30026:SF20">
    <property type="entry name" value="OUTER MEMBRANE PROTEIN TOLC"/>
    <property type="match status" value="1"/>
</dbReference>
<feature type="signal peptide" evidence="8">
    <location>
        <begin position="1"/>
        <end position="38"/>
    </location>
</feature>
<evidence type="ECO:0000313" key="9">
    <source>
        <dbReference type="EMBL" id="CEN55643.1"/>
    </source>
</evidence>
<dbReference type="GO" id="GO:1990281">
    <property type="term" value="C:efflux pump complex"/>
    <property type="evidence" value="ECO:0007669"/>
    <property type="project" value="TreeGrafter"/>
</dbReference>
<dbReference type="PANTHER" id="PTHR30026">
    <property type="entry name" value="OUTER MEMBRANE PROTEIN TOLC"/>
    <property type="match status" value="1"/>
</dbReference>
<dbReference type="InterPro" id="IPR003423">
    <property type="entry name" value="OMP_efflux"/>
</dbReference>
<evidence type="ECO:0000256" key="6">
    <source>
        <dbReference type="ARBA" id="ARBA00023136"/>
    </source>
</evidence>
<keyword evidence="4" id="KW-1134">Transmembrane beta strand</keyword>
<keyword evidence="8" id="KW-0732">Signal</keyword>
<evidence type="ECO:0000256" key="7">
    <source>
        <dbReference type="ARBA" id="ARBA00023237"/>
    </source>
</evidence>
<dbReference type="Gene3D" id="1.20.1600.10">
    <property type="entry name" value="Outer membrane efflux proteins (OEP)"/>
    <property type="match status" value="1"/>
</dbReference>
<keyword evidence="10" id="KW-1185">Reference proteome</keyword>
<dbReference type="Proteomes" id="UP000056322">
    <property type="component" value="Chromosome 1"/>
</dbReference>